<dbReference type="InterPro" id="IPR012912">
    <property type="entry name" value="Plasmid_pRiA4b_Orf3-like"/>
</dbReference>
<reference evidence="7" key="1">
    <citation type="submission" date="2022-07" db="EMBL/GenBank/DDBJ databases">
        <title>Genome Sequence of Agrocybe chaxingu.</title>
        <authorList>
            <person name="Buettner E."/>
        </authorList>
    </citation>
    <scope>NUCLEOTIDE SEQUENCE</scope>
    <source>
        <strain evidence="7">MP-N11</strain>
    </source>
</reference>
<evidence type="ECO:0000256" key="3">
    <source>
        <dbReference type="ARBA" id="ARBA00022833"/>
    </source>
</evidence>
<evidence type="ECO:0000313" key="7">
    <source>
        <dbReference type="EMBL" id="KAJ3493076.1"/>
    </source>
</evidence>
<dbReference type="Proteomes" id="UP001148786">
    <property type="component" value="Unassembled WGS sequence"/>
</dbReference>
<organism evidence="7 8">
    <name type="scientific">Agrocybe chaxingu</name>
    <dbReference type="NCBI Taxonomy" id="84603"/>
    <lineage>
        <taxon>Eukaryota</taxon>
        <taxon>Fungi</taxon>
        <taxon>Dikarya</taxon>
        <taxon>Basidiomycota</taxon>
        <taxon>Agaricomycotina</taxon>
        <taxon>Agaricomycetes</taxon>
        <taxon>Agaricomycetidae</taxon>
        <taxon>Agaricales</taxon>
        <taxon>Agaricineae</taxon>
        <taxon>Strophariaceae</taxon>
        <taxon>Agrocybe</taxon>
    </lineage>
</organism>
<evidence type="ECO:0000313" key="8">
    <source>
        <dbReference type="Proteomes" id="UP001148786"/>
    </source>
</evidence>
<dbReference type="PROSITE" id="PS01360">
    <property type="entry name" value="ZF_MYND_1"/>
    <property type="match status" value="1"/>
</dbReference>
<evidence type="ECO:0000256" key="2">
    <source>
        <dbReference type="ARBA" id="ARBA00022771"/>
    </source>
</evidence>
<gene>
    <name evidence="7" type="ORF">NLJ89_g11097</name>
</gene>
<evidence type="ECO:0000256" key="1">
    <source>
        <dbReference type="ARBA" id="ARBA00022723"/>
    </source>
</evidence>
<dbReference type="Pfam" id="PF01753">
    <property type="entry name" value="zf-MYND"/>
    <property type="match status" value="1"/>
</dbReference>
<dbReference type="GO" id="GO:0008270">
    <property type="term" value="F:zinc ion binding"/>
    <property type="evidence" value="ECO:0007669"/>
    <property type="project" value="UniProtKB-KW"/>
</dbReference>
<keyword evidence="1" id="KW-0479">Metal-binding</keyword>
<keyword evidence="8" id="KW-1185">Reference proteome</keyword>
<dbReference type="PROSITE" id="PS50865">
    <property type="entry name" value="ZF_MYND_2"/>
    <property type="match status" value="1"/>
</dbReference>
<dbReference type="Gene3D" id="3.10.290.30">
    <property type="entry name" value="MM3350-like"/>
    <property type="match status" value="1"/>
</dbReference>
<keyword evidence="3" id="KW-0862">Zinc</keyword>
<proteinExistence type="predicted"/>
<dbReference type="Pfam" id="PF07929">
    <property type="entry name" value="PRiA4_ORF3"/>
    <property type="match status" value="1"/>
</dbReference>
<dbReference type="EMBL" id="JANKHO010002332">
    <property type="protein sequence ID" value="KAJ3493076.1"/>
    <property type="molecule type" value="Genomic_DNA"/>
</dbReference>
<keyword evidence="2 4" id="KW-0863">Zinc-finger</keyword>
<dbReference type="AlphaFoldDB" id="A0A9W8MQA5"/>
<comment type="caution">
    <text evidence="7">The sequence shown here is derived from an EMBL/GenBank/DDBJ whole genome shotgun (WGS) entry which is preliminary data.</text>
</comment>
<dbReference type="Gene3D" id="6.10.140.2220">
    <property type="match status" value="1"/>
</dbReference>
<name>A0A9W8MQA5_9AGAR</name>
<accession>A0A9W8MQA5</accession>
<protein>
    <recommendedName>
        <fullName evidence="6">MYND-type domain-containing protein</fullName>
    </recommendedName>
</protein>
<dbReference type="SUPFAM" id="SSF144232">
    <property type="entry name" value="HIT/MYND zinc finger-like"/>
    <property type="match status" value="1"/>
</dbReference>
<dbReference type="InterPro" id="IPR002893">
    <property type="entry name" value="Znf_MYND"/>
</dbReference>
<evidence type="ECO:0000259" key="6">
    <source>
        <dbReference type="PROSITE" id="PS50865"/>
    </source>
</evidence>
<evidence type="ECO:0000256" key="4">
    <source>
        <dbReference type="PROSITE-ProRule" id="PRU00134"/>
    </source>
</evidence>
<dbReference type="OrthoDB" id="432970at2759"/>
<dbReference type="SUPFAM" id="SSF159941">
    <property type="entry name" value="MM3350-like"/>
    <property type="match status" value="1"/>
</dbReference>
<feature type="domain" description="MYND-type" evidence="6">
    <location>
        <begin position="360"/>
        <end position="402"/>
    </location>
</feature>
<dbReference type="InterPro" id="IPR024047">
    <property type="entry name" value="MM3350-like_sf"/>
</dbReference>
<sequence length="408" mass="45493">MQLIYILVLLTALMGAWYGYRLVQYKRQVGGCRRPPYRSLAPPWRPPPPPLATAIAGAVRAYVPPASLSSLAANPRETGEAVRVLLGEDLKVDHPALAELPGDSEGMQDGKGTAVKPSDHCSPLQPPSLLFFSSARRGIALSTLPLSRRHRLSLNTLAPTLLSSHHHLALAPHLTLSHNATTAIDTGGDGGRRPDIIARTTKIWKGEADINGKWDDESRGGGQEEEYKLARFIRHKISCLYDFGDQWFFKIEIQKIYPLEESTGAIEIIDGKGMCPGENLHRSFRYNNFLKEYDEASYAEKPPMNALQKPSVDPARCIAESMNRKWLKKGQSIVKTHEDSFGHWHETNSSTKDRQREAVCASCGKPAAPDVQLKQCSGCRQVLYCSPEHQKAHWKTLHKKQCTRQYLS</sequence>
<feature type="region of interest" description="Disordered" evidence="5">
    <location>
        <begin position="98"/>
        <end position="120"/>
    </location>
</feature>
<evidence type="ECO:0000256" key="5">
    <source>
        <dbReference type="SAM" id="MobiDB-lite"/>
    </source>
</evidence>